<feature type="region of interest" description="Disordered" evidence="1">
    <location>
        <begin position="251"/>
        <end position="325"/>
    </location>
</feature>
<evidence type="ECO:0000256" key="1">
    <source>
        <dbReference type="SAM" id="MobiDB-lite"/>
    </source>
</evidence>
<dbReference type="Proteomes" id="UP000198972">
    <property type="component" value="Unassembled WGS sequence"/>
</dbReference>
<proteinExistence type="predicted"/>
<protein>
    <submittedName>
        <fullName evidence="2">Uncharacterized protein</fullName>
    </submittedName>
</protein>
<evidence type="ECO:0000313" key="3">
    <source>
        <dbReference type="Proteomes" id="UP000198972"/>
    </source>
</evidence>
<reference evidence="2 3" key="1">
    <citation type="submission" date="2016-10" db="EMBL/GenBank/DDBJ databases">
        <authorList>
            <person name="de Groot N.N."/>
        </authorList>
    </citation>
    <scope>NUCLEOTIDE SEQUENCE [LARGE SCALE GENOMIC DNA]</scope>
    <source>
        <strain evidence="2 3">DSM 28129</strain>
    </source>
</reference>
<gene>
    <name evidence="2" type="ORF">SAMN04488542_102264</name>
</gene>
<dbReference type="STRING" id="670482.SAMN04488542_102264"/>
<dbReference type="AlphaFoldDB" id="A0A1G7G298"/>
<sequence>MSGQENFELDIEINSRDIDETEKKLSRLDKMLQQTQKRFDALGKTRINPKITLDDRLTPAVTRIRDNLFRLDRTIVKPIASLIDHVSADVGVIRSSLVSLTQTPWRISVEGVDWNTVVGKPLLELLKNEQTYTEAGKIAGQAYFNAFLAKINSQNIAFILSGGSQGGAGGASSSGSDTNQGDPGKDKGFFQSLFDKSIKLVEEAGGDLVKDYLKDGVKSLIGKATGKDDEKGKCVCICKCNCGRGRSGGGLMGDGYGSGSENDGKKKKNRRNRRGIRSFGGQLDSNDEDFSKSSNRKKAERRTRSTDTFNSAGAGRGRSSRMGGASFRSGSALGFKGKSGLGSLLGMGAGVLMNNAPELLEKGKEQLGKGSSWLKENGSKVLKKSGKWLGKGAKWLGKAGKLLPGPAGLLMDVGNIAAADSKRDKSRAAGSAALSIAGGAIGGAIGSIIPGAGTVIGATLGSIAGDFIGDKLGGFFYDKFSKKSKKNKRKGIPSSTGSLSMVGASAAGLSGPTFSRKAEGYQEFQPSNLNLSQSYGQGTNIPPQQINVSVDKDSINLTVNKDEINYDFLAELAGQKIASQVRFAMQNVK</sequence>
<feature type="compositionally biased region" description="Basic residues" evidence="1">
    <location>
        <begin position="265"/>
        <end position="276"/>
    </location>
</feature>
<name>A0A1G7G298_9BACL</name>
<dbReference type="EMBL" id="FNBG01000002">
    <property type="protein sequence ID" value="SDE82278.1"/>
    <property type="molecule type" value="Genomic_DNA"/>
</dbReference>
<evidence type="ECO:0000313" key="2">
    <source>
        <dbReference type="EMBL" id="SDE82278.1"/>
    </source>
</evidence>
<accession>A0A1G7G298</accession>
<keyword evidence="3" id="KW-1185">Reference proteome</keyword>
<organism evidence="2 3">
    <name type="scientific">Fontibacillus panacisegetis</name>
    <dbReference type="NCBI Taxonomy" id="670482"/>
    <lineage>
        <taxon>Bacteria</taxon>
        <taxon>Bacillati</taxon>
        <taxon>Bacillota</taxon>
        <taxon>Bacilli</taxon>
        <taxon>Bacillales</taxon>
        <taxon>Paenibacillaceae</taxon>
        <taxon>Fontibacillus</taxon>
    </lineage>
</organism>